<comment type="caution">
    <text evidence="2">The sequence shown here is derived from an EMBL/GenBank/DDBJ whole genome shotgun (WGS) entry which is preliminary data.</text>
</comment>
<organism evidence="2 3">
    <name type="scientific">Escallonia rubra</name>
    <dbReference type="NCBI Taxonomy" id="112253"/>
    <lineage>
        <taxon>Eukaryota</taxon>
        <taxon>Viridiplantae</taxon>
        <taxon>Streptophyta</taxon>
        <taxon>Embryophyta</taxon>
        <taxon>Tracheophyta</taxon>
        <taxon>Spermatophyta</taxon>
        <taxon>Magnoliopsida</taxon>
        <taxon>eudicotyledons</taxon>
        <taxon>Gunneridae</taxon>
        <taxon>Pentapetalae</taxon>
        <taxon>asterids</taxon>
        <taxon>campanulids</taxon>
        <taxon>Escalloniales</taxon>
        <taxon>Escalloniaceae</taxon>
        <taxon>Escallonia</taxon>
    </lineage>
</organism>
<evidence type="ECO:0000313" key="2">
    <source>
        <dbReference type="EMBL" id="KAK2981482.1"/>
    </source>
</evidence>
<proteinExistence type="predicted"/>
<feature type="compositionally biased region" description="Acidic residues" evidence="1">
    <location>
        <begin position="106"/>
        <end position="117"/>
    </location>
</feature>
<accession>A0AA88UN99</accession>
<feature type="compositionally biased region" description="Basic and acidic residues" evidence="1">
    <location>
        <begin position="92"/>
        <end position="103"/>
    </location>
</feature>
<dbReference type="Proteomes" id="UP001187471">
    <property type="component" value="Unassembled WGS sequence"/>
</dbReference>
<protein>
    <recommendedName>
        <fullName evidence="4">GAG-pre-integrase domain-containing protein</fullName>
    </recommendedName>
</protein>
<name>A0AA88UN99_9ASTE</name>
<evidence type="ECO:0000313" key="3">
    <source>
        <dbReference type="Proteomes" id="UP001187471"/>
    </source>
</evidence>
<dbReference type="EMBL" id="JAVXUO010001520">
    <property type="protein sequence ID" value="KAK2981482.1"/>
    <property type="molecule type" value="Genomic_DNA"/>
</dbReference>
<evidence type="ECO:0000256" key="1">
    <source>
        <dbReference type="SAM" id="MobiDB-lite"/>
    </source>
</evidence>
<gene>
    <name evidence="2" type="ORF">RJ640_021923</name>
</gene>
<feature type="region of interest" description="Disordered" evidence="1">
    <location>
        <begin position="84"/>
        <end position="143"/>
    </location>
</feature>
<keyword evidence="3" id="KW-1185">Reference proteome</keyword>
<evidence type="ECO:0008006" key="4">
    <source>
        <dbReference type="Google" id="ProtNLM"/>
    </source>
</evidence>
<reference evidence="2" key="1">
    <citation type="submission" date="2022-12" db="EMBL/GenBank/DDBJ databases">
        <title>Draft genome assemblies for two species of Escallonia (Escalloniales).</title>
        <authorList>
            <person name="Chanderbali A."/>
            <person name="Dervinis C."/>
            <person name="Anghel I."/>
            <person name="Soltis D."/>
            <person name="Soltis P."/>
            <person name="Zapata F."/>
        </authorList>
    </citation>
    <scope>NUCLEOTIDE SEQUENCE</scope>
    <source>
        <strain evidence="2">UCBG92.1500</strain>
        <tissue evidence="2">Leaf</tissue>
    </source>
</reference>
<sequence length="143" mass="15803">MDSREREEIGQPWAAVVCKVSGCRESDGINQGHCGRFFLGRITVNLEAAALSCVTGLRDLMMDKCLNVTDVGLAKIDSDFVTSVGSSNDNSELWHKRLGHLSEGDGSTDEQSLEDPEEHPSDSWNLVRDREPRTKKPTQRAIS</sequence>
<dbReference type="AlphaFoldDB" id="A0AA88UN99"/>